<dbReference type="Proteomes" id="UP000030655">
    <property type="component" value="Unassembled WGS sequence"/>
</dbReference>
<dbReference type="HOGENOM" id="CLU_2196298_0_0_1"/>
<gene>
    <name evidence="1" type="ORF">H312_01992</name>
</gene>
<organism evidence="1 2">
    <name type="scientific">Anncaliia algerae PRA339</name>
    <dbReference type="NCBI Taxonomy" id="1288291"/>
    <lineage>
        <taxon>Eukaryota</taxon>
        <taxon>Fungi</taxon>
        <taxon>Fungi incertae sedis</taxon>
        <taxon>Microsporidia</taxon>
        <taxon>Tubulinosematoidea</taxon>
        <taxon>Tubulinosematidae</taxon>
        <taxon>Anncaliia</taxon>
    </lineage>
</organism>
<dbReference type="AlphaFoldDB" id="A0A059F0J6"/>
<proteinExistence type="predicted"/>
<reference evidence="2" key="1">
    <citation type="submission" date="2013-02" db="EMBL/GenBank/DDBJ databases">
        <authorList>
            <consortium name="The Broad Institute Genome Sequencing Platform"/>
            <person name="Cuomo C."/>
            <person name="Becnel J."/>
            <person name="Sanscrainte N."/>
            <person name="Walker B."/>
            <person name="Young S.K."/>
            <person name="Zeng Q."/>
            <person name="Gargeya S."/>
            <person name="Fitzgerald M."/>
            <person name="Haas B."/>
            <person name="Abouelleil A."/>
            <person name="Alvarado L."/>
            <person name="Arachchi H.M."/>
            <person name="Berlin A.M."/>
            <person name="Chapman S.B."/>
            <person name="Dewar J."/>
            <person name="Goldberg J."/>
            <person name="Griggs A."/>
            <person name="Gujja S."/>
            <person name="Hansen M."/>
            <person name="Howarth C."/>
            <person name="Imamovic A."/>
            <person name="Larimer J."/>
            <person name="McCowan C."/>
            <person name="Murphy C."/>
            <person name="Neiman D."/>
            <person name="Pearson M."/>
            <person name="Priest M."/>
            <person name="Roberts A."/>
            <person name="Saif S."/>
            <person name="Shea T."/>
            <person name="Sisk P."/>
            <person name="Sykes S."/>
            <person name="Wortman J."/>
            <person name="Nusbaum C."/>
            <person name="Birren B."/>
        </authorList>
    </citation>
    <scope>NUCLEOTIDE SEQUENCE [LARGE SCALE GENOMIC DNA]</scope>
    <source>
        <strain evidence="2">PRA339</strain>
    </source>
</reference>
<dbReference type="VEuPathDB" id="MicrosporidiaDB:H312_01992"/>
<keyword evidence="2" id="KW-1185">Reference proteome</keyword>
<name>A0A059F0J6_9MICR</name>
<evidence type="ECO:0000313" key="1">
    <source>
        <dbReference type="EMBL" id="KCZ80617.1"/>
    </source>
</evidence>
<accession>A0A059F0J6</accession>
<evidence type="ECO:0000313" key="2">
    <source>
        <dbReference type="Proteomes" id="UP000030655"/>
    </source>
</evidence>
<dbReference type="EMBL" id="KK365171">
    <property type="protein sequence ID" value="KCZ80617.1"/>
    <property type="molecule type" value="Genomic_DNA"/>
</dbReference>
<reference evidence="1 2" key="2">
    <citation type="submission" date="2014-03" db="EMBL/GenBank/DDBJ databases">
        <title>The Genome Sequence of Anncaliia algerae insect isolate PRA339.</title>
        <authorList>
            <consortium name="The Broad Institute Genome Sequencing Platform"/>
            <consortium name="The Broad Institute Genome Sequencing Center for Infectious Disease"/>
            <person name="Cuomo C."/>
            <person name="Becnel J."/>
            <person name="Sanscrainte N."/>
            <person name="Walker B."/>
            <person name="Young S.K."/>
            <person name="Zeng Q."/>
            <person name="Gargeya S."/>
            <person name="Fitzgerald M."/>
            <person name="Haas B."/>
            <person name="Abouelleil A."/>
            <person name="Alvarado L."/>
            <person name="Arachchi H.M."/>
            <person name="Berlin A.M."/>
            <person name="Chapman S.B."/>
            <person name="Dewar J."/>
            <person name="Goldberg J."/>
            <person name="Griggs A."/>
            <person name="Gujja S."/>
            <person name="Hansen M."/>
            <person name="Howarth C."/>
            <person name="Imamovic A."/>
            <person name="Larimer J."/>
            <person name="McCowan C."/>
            <person name="Murphy C."/>
            <person name="Neiman D."/>
            <person name="Pearson M."/>
            <person name="Priest M."/>
            <person name="Roberts A."/>
            <person name="Saif S."/>
            <person name="Shea T."/>
            <person name="Sisk P."/>
            <person name="Sykes S."/>
            <person name="Wortman J."/>
            <person name="Nusbaum C."/>
            <person name="Birren B."/>
        </authorList>
    </citation>
    <scope>NUCLEOTIDE SEQUENCE [LARGE SCALE GENOMIC DNA]</scope>
    <source>
        <strain evidence="1 2">PRA339</strain>
    </source>
</reference>
<sequence>MFSKKNYCLADIYKITNFFLFVRLFYKDKFQRFTNLDFFLIKENFTNEGLKKFKREIGKIIRLKKFSNFNERQKQIFIIYLVKEQILKGKSIKYIDALRIMADHENFR</sequence>
<protein>
    <submittedName>
        <fullName evidence="1">Uncharacterized protein</fullName>
    </submittedName>
</protein>